<gene>
    <name evidence="2" type="ORF">SAMN02949497_4144</name>
</gene>
<dbReference type="RefSeq" id="WP_085216327.1">
    <property type="nucleotide sequence ID" value="NZ_FXAM01000001.1"/>
</dbReference>
<feature type="transmembrane region" description="Helical" evidence="1">
    <location>
        <begin position="28"/>
        <end position="49"/>
    </location>
</feature>
<organism evidence="2 3">
    <name type="scientific">Methylomagnum ishizawai</name>
    <dbReference type="NCBI Taxonomy" id="1760988"/>
    <lineage>
        <taxon>Bacteria</taxon>
        <taxon>Pseudomonadati</taxon>
        <taxon>Pseudomonadota</taxon>
        <taxon>Gammaproteobacteria</taxon>
        <taxon>Methylococcales</taxon>
        <taxon>Methylococcaceae</taxon>
        <taxon>Methylomagnum</taxon>
    </lineage>
</organism>
<feature type="transmembrane region" description="Helical" evidence="1">
    <location>
        <begin position="79"/>
        <end position="103"/>
    </location>
</feature>
<dbReference type="PANTHER" id="PTHR35335:SF1">
    <property type="entry name" value="UPF0716 PROTEIN FXSA"/>
    <property type="match status" value="1"/>
</dbReference>
<keyword evidence="3" id="KW-1185">Reference proteome</keyword>
<reference evidence="2 3" key="1">
    <citation type="submission" date="2016-12" db="EMBL/GenBank/DDBJ databases">
        <authorList>
            <person name="Song W.-J."/>
            <person name="Kurnit D.M."/>
        </authorList>
    </citation>
    <scope>NUCLEOTIDE SEQUENCE [LARGE SCALE GENOMIC DNA]</scope>
    <source>
        <strain evidence="2 3">175</strain>
    </source>
</reference>
<dbReference type="OrthoDB" id="9792788at2"/>
<dbReference type="STRING" id="1760988.SAMN02949497_4144"/>
<sequence>MDIRQWLLAAVVALPLLELYLLIKLFGALGFVTTVALLLGAASLGMSLLRSQGLSTWMNVQRALARGETPALEMLESGLVALGGLLLVIPGFLSDILGLACLIPASRKKLAGYLLQKFVVLPDGGTEPPQGPRVIEGEFKREKE</sequence>
<keyword evidence="1" id="KW-0472">Membrane</keyword>
<evidence type="ECO:0000313" key="3">
    <source>
        <dbReference type="Proteomes" id="UP000192923"/>
    </source>
</evidence>
<accession>A0A1Y6D1D5</accession>
<dbReference type="GO" id="GO:0016020">
    <property type="term" value="C:membrane"/>
    <property type="evidence" value="ECO:0007669"/>
    <property type="project" value="InterPro"/>
</dbReference>
<evidence type="ECO:0000313" key="2">
    <source>
        <dbReference type="EMBL" id="SMF96738.1"/>
    </source>
</evidence>
<keyword evidence="1" id="KW-0812">Transmembrane</keyword>
<keyword evidence="1" id="KW-1133">Transmembrane helix</keyword>
<feature type="transmembrane region" description="Helical" evidence="1">
    <location>
        <begin position="6"/>
        <end position="23"/>
    </location>
</feature>
<evidence type="ECO:0000256" key="1">
    <source>
        <dbReference type="SAM" id="Phobius"/>
    </source>
</evidence>
<proteinExistence type="predicted"/>
<dbReference type="NCBIfam" id="NF008528">
    <property type="entry name" value="PRK11463.1-2"/>
    <property type="match status" value="1"/>
</dbReference>
<dbReference type="EMBL" id="FXAM01000001">
    <property type="protein sequence ID" value="SMF96738.1"/>
    <property type="molecule type" value="Genomic_DNA"/>
</dbReference>
<name>A0A1Y6D1D5_9GAMM</name>
<dbReference type="Pfam" id="PF04186">
    <property type="entry name" value="FxsA"/>
    <property type="match status" value="1"/>
</dbReference>
<dbReference type="PANTHER" id="PTHR35335">
    <property type="entry name" value="UPF0716 PROTEIN FXSA"/>
    <property type="match status" value="1"/>
</dbReference>
<dbReference type="AlphaFoldDB" id="A0A1Y6D1D5"/>
<dbReference type="InterPro" id="IPR007313">
    <property type="entry name" value="FxsA"/>
</dbReference>
<dbReference type="Proteomes" id="UP000192923">
    <property type="component" value="Unassembled WGS sequence"/>
</dbReference>
<protein>
    <submittedName>
        <fullName evidence="2">UPF0716 protein FxsA</fullName>
    </submittedName>
</protein>